<evidence type="ECO:0000313" key="2">
    <source>
        <dbReference type="EMBL" id="TKW53949.1"/>
    </source>
</evidence>
<dbReference type="AlphaFoldDB" id="A0A4U6XF51"/>
<organism evidence="2 3">
    <name type="scientific">Colletotrichum tanaceti</name>
    <dbReference type="NCBI Taxonomy" id="1306861"/>
    <lineage>
        <taxon>Eukaryota</taxon>
        <taxon>Fungi</taxon>
        <taxon>Dikarya</taxon>
        <taxon>Ascomycota</taxon>
        <taxon>Pezizomycotina</taxon>
        <taxon>Sordariomycetes</taxon>
        <taxon>Hypocreomycetidae</taxon>
        <taxon>Glomerellales</taxon>
        <taxon>Glomerellaceae</taxon>
        <taxon>Colletotrichum</taxon>
        <taxon>Colletotrichum destructivum species complex</taxon>
    </lineage>
</organism>
<comment type="caution">
    <text evidence="2">The sequence shown here is derived from an EMBL/GenBank/DDBJ whole genome shotgun (WGS) entry which is preliminary data.</text>
</comment>
<dbReference type="EMBL" id="PJEX01000161">
    <property type="protein sequence ID" value="TKW53949.1"/>
    <property type="molecule type" value="Genomic_DNA"/>
</dbReference>
<reference evidence="2 3" key="1">
    <citation type="journal article" date="2019" name="PLoS ONE">
        <title>Comparative genome analysis indicates high evolutionary potential of pathogenicity genes in Colletotrichum tanaceti.</title>
        <authorList>
            <person name="Lelwala R.V."/>
            <person name="Korhonen P.K."/>
            <person name="Young N.D."/>
            <person name="Scott J.B."/>
            <person name="Ades P.A."/>
            <person name="Gasser R.B."/>
            <person name="Taylor P.W.J."/>
        </authorList>
    </citation>
    <scope>NUCLEOTIDE SEQUENCE [LARGE SCALE GENOMIC DNA]</scope>
    <source>
        <strain evidence="2">BRIP57314</strain>
    </source>
</reference>
<accession>A0A4U6XF51</accession>
<feature type="compositionally biased region" description="Basic and acidic residues" evidence="1">
    <location>
        <begin position="52"/>
        <end position="63"/>
    </location>
</feature>
<keyword evidence="3" id="KW-1185">Reference proteome</keyword>
<evidence type="ECO:0000313" key="3">
    <source>
        <dbReference type="Proteomes" id="UP000310108"/>
    </source>
</evidence>
<sequence>MMTPKNVQDIQDVPSEKDKKCQEICSESLSLRQAWLAHTISRPRARGGGLGDNRRQPASEATRRHPTMVSVHYS</sequence>
<feature type="region of interest" description="Disordered" evidence="1">
    <location>
        <begin position="42"/>
        <end position="74"/>
    </location>
</feature>
<dbReference type="Proteomes" id="UP000310108">
    <property type="component" value="Unassembled WGS sequence"/>
</dbReference>
<protein>
    <submittedName>
        <fullName evidence="2">Uncharacterized protein</fullName>
    </submittedName>
</protein>
<name>A0A4U6XF51_9PEZI</name>
<gene>
    <name evidence="2" type="ORF">CTA1_2868</name>
</gene>
<proteinExistence type="predicted"/>
<evidence type="ECO:0000256" key="1">
    <source>
        <dbReference type="SAM" id="MobiDB-lite"/>
    </source>
</evidence>